<keyword evidence="3" id="KW-1185">Reference proteome</keyword>
<evidence type="ECO:0000256" key="1">
    <source>
        <dbReference type="ARBA" id="ARBA00023242"/>
    </source>
</evidence>
<dbReference type="CDD" id="cd12148">
    <property type="entry name" value="fungal_TF_MHR"/>
    <property type="match status" value="1"/>
</dbReference>
<dbReference type="PANTHER" id="PTHR37534">
    <property type="entry name" value="TRANSCRIPTIONAL ACTIVATOR PROTEIN UGA3"/>
    <property type="match status" value="1"/>
</dbReference>
<sequence length="404" mass="45678">DGKRPLCSPCHRSKRECLWPTTETPSTSPRLPQGHQTLDFKSTDDPEVALQNIEVFSLFRHYITTLASWYDLNDRHRHFTDLVPVKARRNPLLLSAILAFSAASKQPTDRHEVERAAFYHFESVRILLRITSNAQDVVSNGEVLAAICLLRSYEIISENLSSQSHLQGCYSLLASQPINLHSNLVRAAFWNYLREDITVALIERRELMIELSDDHLPRNLEADDDYANYITVLLGQIINQCFGNADHVDLLEWSALRKRIIDWRHSLPASFTPIPVNKEGNFEFAGTLCGWHAAALQYFQTAFIILELAKPKGQMTTTENMKQITNLTRELETRASEICALALSSDSQAVWINAFGPIAFCGCWLRDQNKITEILKGVQEWGALTGWPVSDIIQSLKANTSAAE</sequence>
<protein>
    <recommendedName>
        <fullName evidence="4">Zn(2)-C6 fungal-type domain-containing protein</fullName>
    </recommendedName>
</protein>
<dbReference type="GO" id="GO:0000976">
    <property type="term" value="F:transcription cis-regulatory region binding"/>
    <property type="evidence" value="ECO:0007669"/>
    <property type="project" value="TreeGrafter"/>
</dbReference>
<evidence type="ECO:0000313" key="2">
    <source>
        <dbReference type="EMBL" id="KAJ5311249.1"/>
    </source>
</evidence>
<proteinExistence type="predicted"/>
<evidence type="ECO:0008006" key="4">
    <source>
        <dbReference type="Google" id="ProtNLM"/>
    </source>
</evidence>
<evidence type="ECO:0000313" key="3">
    <source>
        <dbReference type="Proteomes" id="UP001147746"/>
    </source>
</evidence>
<dbReference type="AlphaFoldDB" id="A0A9W9PVG7"/>
<dbReference type="EMBL" id="JAPZBO010000007">
    <property type="protein sequence ID" value="KAJ5311249.1"/>
    <property type="molecule type" value="Genomic_DNA"/>
</dbReference>
<name>A0A9W9PVG7_9EURO</name>
<dbReference type="GO" id="GO:0005634">
    <property type="term" value="C:nucleus"/>
    <property type="evidence" value="ECO:0007669"/>
    <property type="project" value="TreeGrafter"/>
</dbReference>
<accession>A0A9W9PVG7</accession>
<keyword evidence="1" id="KW-0539">Nucleus</keyword>
<reference evidence="2" key="2">
    <citation type="journal article" date="2023" name="IMA Fungus">
        <title>Comparative genomic study of the Penicillium genus elucidates a diverse pangenome and 15 lateral gene transfer events.</title>
        <authorList>
            <person name="Petersen C."/>
            <person name="Sorensen T."/>
            <person name="Nielsen M.R."/>
            <person name="Sondergaard T.E."/>
            <person name="Sorensen J.L."/>
            <person name="Fitzpatrick D.A."/>
            <person name="Frisvad J.C."/>
            <person name="Nielsen K.L."/>
        </authorList>
    </citation>
    <scope>NUCLEOTIDE SEQUENCE</scope>
    <source>
        <strain evidence="2">IBT 21472</strain>
    </source>
</reference>
<dbReference type="GO" id="GO:0003700">
    <property type="term" value="F:DNA-binding transcription factor activity"/>
    <property type="evidence" value="ECO:0007669"/>
    <property type="project" value="TreeGrafter"/>
</dbReference>
<feature type="non-terminal residue" evidence="2">
    <location>
        <position position="404"/>
    </location>
</feature>
<dbReference type="PANTHER" id="PTHR37534:SF25">
    <property type="entry name" value="ZN(II)2CYS6 TRANSCRIPTION FACTOR (EUROFUNG)"/>
    <property type="match status" value="1"/>
</dbReference>
<reference evidence="2" key="1">
    <citation type="submission" date="2022-12" db="EMBL/GenBank/DDBJ databases">
        <authorList>
            <person name="Petersen C."/>
        </authorList>
    </citation>
    <scope>NUCLEOTIDE SEQUENCE</scope>
    <source>
        <strain evidence="2">IBT 21472</strain>
    </source>
</reference>
<dbReference type="GO" id="GO:0045944">
    <property type="term" value="P:positive regulation of transcription by RNA polymerase II"/>
    <property type="evidence" value="ECO:0007669"/>
    <property type="project" value="TreeGrafter"/>
</dbReference>
<dbReference type="OrthoDB" id="407832at2759"/>
<dbReference type="Proteomes" id="UP001147746">
    <property type="component" value="Unassembled WGS sequence"/>
</dbReference>
<organism evidence="2 3">
    <name type="scientific">Penicillium atrosanguineum</name>
    <dbReference type="NCBI Taxonomy" id="1132637"/>
    <lineage>
        <taxon>Eukaryota</taxon>
        <taxon>Fungi</taxon>
        <taxon>Dikarya</taxon>
        <taxon>Ascomycota</taxon>
        <taxon>Pezizomycotina</taxon>
        <taxon>Eurotiomycetes</taxon>
        <taxon>Eurotiomycetidae</taxon>
        <taxon>Eurotiales</taxon>
        <taxon>Aspergillaceae</taxon>
        <taxon>Penicillium</taxon>
    </lineage>
</organism>
<comment type="caution">
    <text evidence="2">The sequence shown here is derived from an EMBL/GenBank/DDBJ whole genome shotgun (WGS) entry which is preliminary data.</text>
</comment>
<gene>
    <name evidence="2" type="ORF">N7476_007109</name>
</gene>